<keyword evidence="7" id="KW-0479">Metal-binding</keyword>
<keyword evidence="7" id="KW-0863">Zinc-finger</keyword>
<dbReference type="FunFam" id="3.90.550.10:FF:000075">
    <property type="entry name" value="Probable UDP-N-acetylglucosamine pyrophosphorylase"/>
    <property type="match status" value="1"/>
</dbReference>
<evidence type="ECO:0000256" key="2">
    <source>
        <dbReference type="ARBA" id="ARBA00010401"/>
    </source>
</evidence>
<comment type="pathway">
    <text evidence="1">Nucleotide-sugar biosynthesis; UDP-N-acetyl-alpha-D-glucosamine biosynthesis; UDP-N-acetyl-alpha-D-glucosamine from N-acetyl-alpha-D-glucosamine 1-phosphate: step 1/1.</text>
</comment>
<feature type="domain" description="CCHC-type" evidence="9">
    <location>
        <begin position="522"/>
        <end position="535"/>
    </location>
</feature>
<comment type="catalytic activity">
    <reaction evidence="6">
        <text>N-acetyl-alpha-D-glucosamine 1-phosphate + UTP + H(+) = UDP-N-acetyl-alpha-D-glucosamine + diphosphate</text>
        <dbReference type="Rhea" id="RHEA:13509"/>
        <dbReference type="ChEBI" id="CHEBI:15378"/>
        <dbReference type="ChEBI" id="CHEBI:33019"/>
        <dbReference type="ChEBI" id="CHEBI:46398"/>
        <dbReference type="ChEBI" id="CHEBI:57705"/>
        <dbReference type="ChEBI" id="CHEBI:57776"/>
        <dbReference type="EC" id="2.7.7.23"/>
    </reaction>
</comment>
<sequence length="741" mass="80991">MAAAMINNVLEKLHLTGNIPAPDEPSQEDFQKLLDKYTKAGQEQVFAFWTDINAAEKGMLYEQLVNIDPDHVNDITHRALNPPKPESEDTAPKLEQLPESATSSIYDSKPDDLNRWYTQGLQFIAQNQVAVVLMAGGQGTRLGSSAPKGCYDIGLPSQKSLFQLQAERIWKIQQLAQHEHSKEEVIVPWYIMTSGPTRKPTEEFFEKHAYFGLNRNNVIFFEQGTLPCISNEGKILLESKSKVAVAPDGNGGLYNALFKSGVVQDMSKRGIKHIHAYCVDNCLVRVADPTFIGFSASKNVDIATKVVRKRDAKESVGLILSKNGKPDVVEYSEIDKETSEAKDSKDSSLLKFRAANIVNHYYSFDFLESIPQWSDKLPHHIARKKIPYVDTDKGETVKPEKPNGIKLEQFVFDCFPFLSMDKFACQEVKREDEFSPLKNARGTGEDDPDTSKRDIFRQGTRWLEAVGATVTSEDDNAGVEISPKISYGGEGLEFLSERTIKAPAVIEQEKHLNMSSLSRRACYKCGNVGHYAEVCSSSERLCYNCKQPGHESNNCPLPRTTEAKQCYHCQGLGHVQADCPTLRLNGGANGRCYSCGMPGHLARTCPTPGAAAGLGRGAPGPRGGFRGGFAGGPRPATCYKCGGPNHFARDCQAQAMKCYACGKLGHISRECTAPNGGPLNTAGKTCYRCGETGHISRECNQQTEVNGESAPVTAPDDAAAAPLPVQTPNAATTIIPASVSV</sequence>
<dbReference type="GO" id="GO:0006048">
    <property type="term" value="P:UDP-N-acetylglucosamine biosynthetic process"/>
    <property type="evidence" value="ECO:0007669"/>
    <property type="project" value="TreeGrafter"/>
</dbReference>
<feature type="domain" description="CCHC-type" evidence="9">
    <location>
        <begin position="657"/>
        <end position="671"/>
    </location>
</feature>
<dbReference type="InterPro" id="IPR001878">
    <property type="entry name" value="Znf_CCHC"/>
</dbReference>
<feature type="non-terminal residue" evidence="10">
    <location>
        <position position="1"/>
    </location>
</feature>
<evidence type="ECO:0000256" key="7">
    <source>
        <dbReference type="PROSITE-ProRule" id="PRU00047"/>
    </source>
</evidence>
<dbReference type="InterPro" id="IPR036875">
    <property type="entry name" value="Znf_CCHC_sf"/>
</dbReference>
<feature type="region of interest" description="Disordered" evidence="8">
    <location>
        <begin position="704"/>
        <end position="723"/>
    </location>
</feature>
<dbReference type="GO" id="GO:0003977">
    <property type="term" value="F:UDP-N-acetylglucosamine diphosphorylase activity"/>
    <property type="evidence" value="ECO:0007669"/>
    <property type="project" value="UniProtKB-EC"/>
</dbReference>
<accession>A0A9P8K6X2</accession>
<dbReference type="GO" id="GO:0008270">
    <property type="term" value="F:zinc ion binding"/>
    <property type="evidence" value="ECO:0007669"/>
    <property type="project" value="UniProtKB-KW"/>
</dbReference>
<comment type="caution">
    <text evidence="10">The sequence shown here is derived from an EMBL/GenBank/DDBJ whole genome shotgun (WGS) entry which is preliminary data.</text>
</comment>
<evidence type="ECO:0000256" key="6">
    <source>
        <dbReference type="ARBA" id="ARBA00048493"/>
    </source>
</evidence>
<dbReference type="EC" id="2.7.7.23" evidence="3"/>
<dbReference type="FunFam" id="4.10.60.10:FF:000012">
    <property type="entry name" value="Cellular nucleic acid-binding protein"/>
    <property type="match status" value="1"/>
</dbReference>
<evidence type="ECO:0000256" key="1">
    <source>
        <dbReference type="ARBA" id="ARBA00005208"/>
    </source>
</evidence>
<keyword evidence="4" id="KW-0808">Transferase</keyword>
<dbReference type="PANTHER" id="PTHR11952:SF2">
    <property type="entry name" value="LD24639P"/>
    <property type="match status" value="1"/>
</dbReference>
<name>A0A9P8K6X2_AURME</name>
<dbReference type="Pfam" id="PF01704">
    <property type="entry name" value="UDPGP"/>
    <property type="match status" value="1"/>
</dbReference>
<feature type="domain" description="CCHC-type" evidence="9">
    <location>
        <begin position="542"/>
        <end position="556"/>
    </location>
</feature>
<dbReference type="Proteomes" id="UP000767238">
    <property type="component" value="Unassembled WGS sequence"/>
</dbReference>
<dbReference type="Gene3D" id="4.10.60.10">
    <property type="entry name" value="Zinc finger, CCHC-type"/>
    <property type="match status" value="4"/>
</dbReference>
<evidence type="ECO:0000313" key="11">
    <source>
        <dbReference type="Proteomes" id="UP000767238"/>
    </source>
</evidence>
<proteinExistence type="inferred from homology"/>
<feature type="domain" description="CCHC-type" evidence="9">
    <location>
        <begin position="591"/>
        <end position="606"/>
    </location>
</feature>
<evidence type="ECO:0000259" key="9">
    <source>
        <dbReference type="PROSITE" id="PS50158"/>
    </source>
</evidence>
<feature type="domain" description="CCHC-type" evidence="9">
    <location>
        <begin position="638"/>
        <end position="651"/>
    </location>
</feature>
<feature type="region of interest" description="Disordered" evidence="8">
    <location>
        <begin position="75"/>
        <end position="105"/>
    </location>
</feature>
<dbReference type="GO" id="GO:0003676">
    <property type="term" value="F:nucleic acid binding"/>
    <property type="evidence" value="ECO:0007669"/>
    <property type="project" value="InterPro"/>
</dbReference>
<comment type="similarity">
    <text evidence="2">Belongs to the UDPGP type 1 family.</text>
</comment>
<dbReference type="InterPro" id="IPR029044">
    <property type="entry name" value="Nucleotide-diphossugar_trans"/>
</dbReference>
<gene>
    <name evidence="10" type="ORF">KCV03_g6712</name>
</gene>
<dbReference type="SUPFAM" id="SSF57756">
    <property type="entry name" value="Retrovirus zinc finger-like domains"/>
    <property type="match status" value="3"/>
</dbReference>
<dbReference type="FunFam" id="4.10.60.10:FF:000085">
    <property type="entry name" value="Zinc knuckle nucleic acid binding protein, putative"/>
    <property type="match status" value="1"/>
</dbReference>
<keyword evidence="5" id="KW-0548">Nucleotidyltransferase</keyword>
<dbReference type="Gene3D" id="3.90.550.10">
    <property type="entry name" value="Spore Coat Polysaccharide Biosynthesis Protein SpsA, Chain A"/>
    <property type="match status" value="1"/>
</dbReference>
<keyword evidence="7" id="KW-0862">Zinc</keyword>
<reference evidence="10" key="1">
    <citation type="journal article" date="2021" name="J Fungi (Basel)">
        <title>Virulence traits and population genomics of the black yeast Aureobasidium melanogenum.</title>
        <authorList>
            <person name="Cernosa A."/>
            <person name="Sun X."/>
            <person name="Gostincar C."/>
            <person name="Fang C."/>
            <person name="Gunde-Cimerman N."/>
            <person name="Song Z."/>
        </authorList>
    </citation>
    <scope>NUCLEOTIDE SEQUENCE</scope>
    <source>
        <strain evidence="10">EXF-8016</strain>
    </source>
</reference>
<feature type="domain" description="CCHC-type" evidence="9">
    <location>
        <begin position="566"/>
        <end position="580"/>
    </location>
</feature>
<dbReference type="SMART" id="SM00343">
    <property type="entry name" value="ZnF_C2HC"/>
    <property type="match status" value="7"/>
</dbReference>
<dbReference type="PANTHER" id="PTHR11952">
    <property type="entry name" value="UDP- GLUCOSE PYROPHOSPHORYLASE"/>
    <property type="match status" value="1"/>
</dbReference>
<dbReference type="FunFam" id="4.10.60.10:FF:000016">
    <property type="entry name" value="Cellular nucleic acid-binding protein"/>
    <property type="match status" value="1"/>
</dbReference>
<dbReference type="CDD" id="cd04193">
    <property type="entry name" value="UDPGlcNAc_PPase"/>
    <property type="match status" value="1"/>
</dbReference>
<protein>
    <recommendedName>
        <fullName evidence="3">UDP-N-acetylglucosamine diphosphorylase</fullName>
        <ecNumber evidence="3">2.7.7.23</ecNumber>
    </recommendedName>
</protein>
<dbReference type="InterPro" id="IPR039741">
    <property type="entry name" value="UDP-sugar_pyrophosphorylase"/>
</dbReference>
<evidence type="ECO:0000256" key="4">
    <source>
        <dbReference type="ARBA" id="ARBA00022679"/>
    </source>
</evidence>
<organism evidence="10 11">
    <name type="scientific">Aureobasidium melanogenum</name>
    <name type="common">Aureobasidium pullulans var. melanogenum</name>
    <dbReference type="NCBI Taxonomy" id="46634"/>
    <lineage>
        <taxon>Eukaryota</taxon>
        <taxon>Fungi</taxon>
        <taxon>Dikarya</taxon>
        <taxon>Ascomycota</taxon>
        <taxon>Pezizomycotina</taxon>
        <taxon>Dothideomycetes</taxon>
        <taxon>Dothideomycetidae</taxon>
        <taxon>Dothideales</taxon>
        <taxon>Saccotheciaceae</taxon>
        <taxon>Aureobasidium</taxon>
    </lineage>
</organism>
<dbReference type="Pfam" id="PF00098">
    <property type="entry name" value="zf-CCHC"/>
    <property type="match status" value="7"/>
</dbReference>
<dbReference type="EMBL" id="JAHFYH010000051">
    <property type="protein sequence ID" value="KAH0218046.1"/>
    <property type="molecule type" value="Genomic_DNA"/>
</dbReference>
<reference evidence="10" key="2">
    <citation type="submission" date="2021-08" db="EMBL/GenBank/DDBJ databases">
        <authorList>
            <person name="Gostincar C."/>
            <person name="Sun X."/>
            <person name="Song Z."/>
            <person name="Gunde-Cimerman N."/>
        </authorList>
    </citation>
    <scope>NUCLEOTIDE SEQUENCE</scope>
    <source>
        <strain evidence="10">EXF-8016</strain>
    </source>
</reference>
<evidence type="ECO:0000313" key="10">
    <source>
        <dbReference type="EMBL" id="KAH0218046.1"/>
    </source>
</evidence>
<dbReference type="PROSITE" id="PS50158">
    <property type="entry name" value="ZF_CCHC"/>
    <property type="match status" value="7"/>
</dbReference>
<evidence type="ECO:0000256" key="5">
    <source>
        <dbReference type="ARBA" id="ARBA00022695"/>
    </source>
</evidence>
<evidence type="ECO:0000256" key="3">
    <source>
        <dbReference type="ARBA" id="ARBA00012457"/>
    </source>
</evidence>
<dbReference type="OrthoDB" id="532420at2759"/>
<feature type="domain" description="CCHC-type" evidence="9">
    <location>
        <begin position="686"/>
        <end position="701"/>
    </location>
</feature>
<evidence type="ECO:0000256" key="8">
    <source>
        <dbReference type="SAM" id="MobiDB-lite"/>
    </source>
</evidence>
<feature type="compositionally biased region" description="Low complexity" evidence="8">
    <location>
        <begin position="710"/>
        <end position="723"/>
    </location>
</feature>
<dbReference type="InterPro" id="IPR002618">
    <property type="entry name" value="UDPGP_fam"/>
</dbReference>
<dbReference type="AlphaFoldDB" id="A0A9P8K6X2"/>
<dbReference type="SUPFAM" id="SSF53448">
    <property type="entry name" value="Nucleotide-diphospho-sugar transferases"/>
    <property type="match status" value="1"/>
</dbReference>